<keyword evidence="5" id="KW-0472">Membrane</keyword>
<dbReference type="KEGG" id="dli:dnl_19420"/>
<proteinExistence type="predicted"/>
<dbReference type="PROSITE" id="PS50005">
    <property type="entry name" value="TPR"/>
    <property type="match status" value="2"/>
</dbReference>
<gene>
    <name evidence="6" type="ORF">dnl_19420</name>
</gene>
<name>A0A975B6F6_9BACT</name>
<dbReference type="EMBL" id="CP061799">
    <property type="protein sequence ID" value="QTA79666.1"/>
    <property type="molecule type" value="Genomic_DNA"/>
</dbReference>
<keyword evidence="7" id="KW-1185">Reference proteome</keyword>
<accession>A0A975B6F6</accession>
<keyword evidence="1" id="KW-0677">Repeat</keyword>
<dbReference type="Pfam" id="PF13424">
    <property type="entry name" value="TPR_12"/>
    <property type="match status" value="1"/>
</dbReference>
<dbReference type="Gene3D" id="1.25.40.10">
    <property type="entry name" value="Tetratricopeptide repeat domain"/>
    <property type="match status" value="1"/>
</dbReference>
<dbReference type="SUPFAM" id="SSF48452">
    <property type="entry name" value="TPR-like"/>
    <property type="match status" value="1"/>
</dbReference>
<evidence type="ECO:0000256" key="5">
    <source>
        <dbReference type="SAM" id="Phobius"/>
    </source>
</evidence>
<dbReference type="PANTHER" id="PTHR44943:SF9">
    <property type="entry name" value="TPR-REPEAT-CONTAINING PROTEIN"/>
    <property type="match status" value="1"/>
</dbReference>
<dbReference type="AlphaFoldDB" id="A0A975B6F6"/>
<protein>
    <submittedName>
        <fullName evidence="6">Tetratricopeptide repeat-containing protein</fullName>
    </submittedName>
</protein>
<keyword evidence="2 4" id="KW-0802">TPR repeat</keyword>
<organism evidence="6 7">
    <name type="scientific">Desulfonema limicola</name>
    <dbReference type="NCBI Taxonomy" id="45656"/>
    <lineage>
        <taxon>Bacteria</taxon>
        <taxon>Pseudomonadati</taxon>
        <taxon>Thermodesulfobacteriota</taxon>
        <taxon>Desulfobacteria</taxon>
        <taxon>Desulfobacterales</taxon>
        <taxon>Desulfococcaceae</taxon>
        <taxon>Desulfonema</taxon>
    </lineage>
</organism>
<keyword evidence="5" id="KW-0812">Transmembrane</keyword>
<dbReference type="PROSITE" id="PS50293">
    <property type="entry name" value="TPR_REGION"/>
    <property type="match status" value="2"/>
</dbReference>
<evidence type="ECO:0000256" key="4">
    <source>
        <dbReference type="PROSITE-ProRule" id="PRU00339"/>
    </source>
</evidence>
<feature type="repeat" description="TPR" evidence="4">
    <location>
        <begin position="79"/>
        <end position="112"/>
    </location>
</feature>
<dbReference type="Proteomes" id="UP000663720">
    <property type="component" value="Chromosome"/>
</dbReference>
<dbReference type="InterPro" id="IPR019734">
    <property type="entry name" value="TPR_rpt"/>
</dbReference>
<dbReference type="InterPro" id="IPR051685">
    <property type="entry name" value="Ycf3/AcsC/BcsC/TPR_MFPF"/>
</dbReference>
<evidence type="ECO:0000256" key="1">
    <source>
        <dbReference type="ARBA" id="ARBA00022737"/>
    </source>
</evidence>
<feature type="repeat" description="TPR" evidence="4">
    <location>
        <begin position="113"/>
        <end position="146"/>
    </location>
</feature>
<evidence type="ECO:0000313" key="6">
    <source>
        <dbReference type="EMBL" id="QTA79666.1"/>
    </source>
</evidence>
<dbReference type="RefSeq" id="WP_207691391.1">
    <property type="nucleotide sequence ID" value="NZ_CP061799.1"/>
</dbReference>
<keyword evidence="5" id="KW-1133">Transmembrane helix</keyword>
<dbReference type="InterPro" id="IPR011990">
    <property type="entry name" value="TPR-like_helical_dom_sf"/>
</dbReference>
<keyword evidence="3" id="KW-0793">Thylakoid</keyword>
<dbReference type="PANTHER" id="PTHR44943">
    <property type="entry name" value="CELLULOSE SYNTHASE OPERON PROTEIN C"/>
    <property type="match status" value="1"/>
</dbReference>
<evidence type="ECO:0000256" key="2">
    <source>
        <dbReference type="ARBA" id="ARBA00022803"/>
    </source>
</evidence>
<evidence type="ECO:0000313" key="7">
    <source>
        <dbReference type="Proteomes" id="UP000663720"/>
    </source>
</evidence>
<reference evidence="6" key="1">
    <citation type="journal article" date="2021" name="Microb. Physiol.">
        <title>Proteogenomic Insights into the Physiology of Marine, Sulfate-Reducing, Filamentous Desulfonema limicola and Desulfonema magnum.</title>
        <authorList>
            <person name="Schnaars V."/>
            <person name="Wohlbrand L."/>
            <person name="Scheve S."/>
            <person name="Hinrichs C."/>
            <person name="Reinhardt R."/>
            <person name="Rabus R."/>
        </authorList>
    </citation>
    <scope>NUCLEOTIDE SEQUENCE</scope>
    <source>
        <strain evidence="6">5ac10</strain>
    </source>
</reference>
<sequence>MNKKQTQSQETKSINTKDFISRQNAIWFALTMLVTGFVAGTIFGVMKTSPISDKSSGSQEILSHISHLEEETGKNPQNAEAWEQLGHAYFDTEQYKKAIAAYEKYLAIEPENPNILTDLGVMYRRNKQPEKAVEAFTKAMDIDPKHEISRMNKGIVLLYDLQDEKGAIQAWESLLEINPLAVFGDGQSVDERIQHYKQEHEKK</sequence>
<dbReference type="SMART" id="SM00028">
    <property type="entry name" value="TPR"/>
    <property type="match status" value="2"/>
</dbReference>
<evidence type="ECO:0000256" key="3">
    <source>
        <dbReference type="ARBA" id="ARBA00023078"/>
    </source>
</evidence>
<feature type="transmembrane region" description="Helical" evidence="5">
    <location>
        <begin position="25"/>
        <end position="46"/>
    </location>
</feature>